<dbReference type="GO" id="GO:0050808">
    <property type="term" value="P:synapse organization"/>
    <property type="evidence" value="ECO:0007669"/>
    <property type="project" value="TreeGrafter"/>
</dbReference>
<dbReference type="Proteomes" id="UP001054837">
    <property type="component" value="Unassembled WGS sequence"/>
</dbReference>
<name>A0AAV4S3I4_9ARAC</name>
<organism evidence="3 4">
    <name type="scientific">Caerostris darwini</name>
    <dbReference type="NCBI Taxonomy" id="1538125"/>
    <lineage>
        <taxon>Eukaryota</taxon>
        <taxon>Metazoa</taxon>
        <taxon>Ecdysozoa</taxon>
        <taxon>Arthropoda</taxon>
        <taxon>Chelicerata</taxon>
        <taxon>Arachnida</taxon>
        <taxon>Araneae</taxon>
        <taxon>Araneomorphae</taxon>
        <taxon>Entelegynae</taxon>
        <taxon>Araneoidea</taxon>
        <taxon>Araneidae</taxon>
        <taxon>Caerostris</taxon>
    </lineage>
</organism>
<feature type="signal peptide" evidence="1">
    <location>
        <begin position="1"/>
        <end position="26"/>
    </location>
</feature>
<sequence>MPLNKRFCQQALFLIVLFGFVTNATSIFVESLVDEPTTVTLTVGENVSLTCITDEIHPHNVSWFHVNPKGVQEKLITEHSRFYTHQEDETWWLKITNATIDDGGKYMCQINNGKIEKVGYLQVIAVKTPKVTPSFAEPIPNITVLAGSNVSIPCTVNNLQHYKVSWIHSGNKVLLTVQNIVFTGSWRFKVSHNYKTWWLHISHVRKSDRGMYMCQISTSTMIGQYGYLDVLAHMCEINNGKIEQVGYLQVIGDFKHTLIALFQFLLLAHMCEINNGKIEQVGYFFTSHRYVKLSVNDGWRIAWKELQRRIQAEPPSLNPCESKCGLYDSVFGYHLPLYVQVPWAKTRLLMADPPEDDDPRLDCGPDPWNFAAQIDWEWDDDGYPM</sequence>
<feature type="domain" description="Ig-like" evidence="2">
    <location>
        <begin position="30"/>
        <end position="113"/>
    </location>
</feature>
<proteinExistence type="predicted"/>
<protein>
    <submittedName>
        <fullName evidence="3">Lachesin</fullName>
    </submittedName>
</protein>
<dbReference type="AlphaFoldDB" id="A0AAV4S3I4"/>
<dbReference type="EMBL" id="BPLQ01007179">
    <property type="protein sequence ID" value="GIY28564.1"/>
    <property type="molecule type" value="Genomic_DNA"/>
</dbReference>
<dbReference type="GO" id="GO:0032589">
    <property type="term" value="C:neuron projection membrane"/>
    <property type="evidence" value="ECO:0007669"/>
    <property type="project" value="TreeGrafter"/>
</dbReference>
<comment type="caution">
    <text evidence="3">The sequence shown here is derived from an EMBL/GenBank/DDBJ whole genome shotgun (WGS) entry which is preliminary data.</text>
</comment>
<dbReference type="SMART" id="SM00408">
    <property type="entry name" value="IGc2"/>
    <property type="match status" value="2"/>
</dbReference>
<feature type="chain" id="PRO_5043797655" evidence="1">
    <location>
        <begin position="27"/>
        <end position="385"/>
    </location>
</feature>
<dbReference type="PROSITE" id="PS50835">
    <property type="entry name" value="IG_LIKE"/>
    <property type="match status" value="2"/>
</dbReference>
<dbReference type="SMART" id="SM00409">
    <property type="entry name" value="IG"/>
    <property type="match status" value="2"/>
</dbReference>
<evidence type="ECO:0000313" key="3">
    <source>
        <dbReference type="EMBL" id="GIY28564.1"/>
    </source>
</evidence>
<dbReference type="InterPro" id="IPR003599">
    <property type="entry name" value="Ig_sub"/>
</dbReference>
<evidence type="ECO:0000256" key="1">
    <source>
        <dbReference type="SAM" id="SignalP"/>
    </source>
</evidence>
<keyword evidence="4" id="KW-1185">Reference proteome</keyword>
<dbReference type="Pfam" id="PF07679">
    <property type="entry name" value="I-set"/>
    <property type="match status" value="2"/>
</dbReference>
<dbReference type="InterPro" id="IPR013098">
    <property type="entry name" value="Ig_I-set"/>
</dbReference>
<dbReference type="Gene3D" id="2.60.40.10">
    <property type="entry name" value="Immunoglobulins"/>
    <property type="match status" value="2"/>
</dbReference>
<accession>A0AAV4S3I4</accession>
<reference evidence="3 4" key="1">
    <citation type="submission" date="2021-06" db="EMBL/GenBank/DDBJ databases">
        <title>Caerostris darwini draft genome.</title>
        <authorList>
            <person name="Kono N."/>
            <person name="Arakawa K."/>
        </authorList>
    </citation>
    <scope>NUCLEOTIDE SEQUENCE [LARGE SCALE GENOMIC DNA]</scope>
</reference>
<evidence type="ECO:0000313" key="4">
    <source>
        <dbReference type="Proteomes" id="UP001054837"/>
    </source>
</evidence>
<dbReference type="CDD" id="cd00096">
    <property type="entry name" value="Ig"/>
    <property type="match status" value="1"/>
</dbReference>
<dbReference type="PANTHER" id="PTHR23279:SF36">
    <property type="entry name" value="DEFECTIVE PROBOSCIS EXTENSION RESPONSE 9, ISOFORM A"/>
    <property type="match status" value="1"/>
</dbReference>
<keyword evidence="1" id="KW-0732">Signal</keyword>
<gene>
    <name evidence="3" type="primary">LAC_6</name>
    <name evidence="3" type="ORF">CDAR_409641</name>
</gene>
<dbReference type="SUPFAM" id="SSF48726">
    <property type="entry name" value="Immunoglobulin"/>
    <property type="match status" value="2"/>
</dbReference>
<dbReference type="InterPro" id="IPR003598">
    <property type="entry name" value="Ig_sub2"/>
</dbReference>
<dbReference type="PANTHER" id="PTHR23279">
    <property type="entry name" value="DEFECTIVE PROBOSCIS EXTENSION RESPONSE DPR -RELATED"/>
    <property type="match status" value="1"/>
</dbReference>
<dbReference type="InterPro" id="IPR037448">
    <property type="entry name" value="Zig-8"/>
</dbReference>
<evidence type="ECO:0000259" key="2">
    <source>
        <dbReference type="PROSITE" id="PS50835"/>
    </source>
</evidence>
<dbReference type="InterPro" id="IPR036179">
    <property type="entry name" value="Ig-like_dom_sf"/>
</dbReference>
<feature type="domain" description="Ig-like" evidence="2">
    <location>
        <begin position="129"/>
        <end position="217"/>
    </location>
</feature>
<dbReference type="InterPro" id="IPR007110">
    <property type="entry name" value="Ig-like_dom"/>
</dbReference>
<dbReference type="InterPro" id="IPR013783">
    <property type="entry name" value="Ig-like_fold"/>
</dbReference>